<dbReference type="AlphaFoldDB" id="A0A1Z4JB29"/>
<dbReference type="EMBL" id="AP018203">
    <property type="protein sequence ID" value="BAY53910.1"/>
    <property type="molecule type" value="Genomic_DNA"/>
</dbReference>
<evidence type="ECO:0000313" key="2">
    <source>
        <dbReference type="Proteomes" id="UP000217895"/>
    </source>
</evidence>
<protein>
    <recommendedName>
        <fullName evidence="3">DUF1579 domain-containing protein</fullName>
    </recommendedName>
</protein>
<accession>A0A1Z4JB29</accession>
<keyword evidence="2" id="KW-1185">Reference proteome</keyword>
<evidence type="ECO:0008006" key="3">
    <source>
        <dbReference type="Google" id="ProtNLM"/>
    </source>
</evidence>
<gene>
    <name evidence="1" type="ORF">NIES2135_07230</name>
</gene>
<evidence type="ECO:0000313" key="1">
    <source>
        <dbReference type="EMBL" id="BAY53910.1"/>
    </source>
</evidence>
<reference evidence="1 2" key="1">
    <citation type="submission" date="2017-06" db="EMBL/GenBank/DDBJ databases">
        <title>Genome sequencing of cyanobaciteial culture collection at National Institute for Environmental Studies (NIES).</title>
        <authorList>
            <person name="Hirose Y."/>
            <person name="Shimura Y."/>
            <person name="Fujisawa T."/>
            <person name="Nakamura Y."/>
            <person name="Kawachi M."/>
        </authorList>
    </citation>
    <scope>NUCLEOTIDE SEQUENCE [LARGE SCALE GENOMIC DNA]</scope>
    <source>
        <strain evidence="1 2">NIES-2135</strain>
    </source>
</reference>
<dbReference type="Proteomes" id="UP000217895">
    <property type="component" value="Chromosome"/>
</dbReference>
<dbReference type="Pfam" id="PF07617">
    <property type="entry name" value="DUF1579"/>
    <property type="match status" value="1"/>
</dbReference>
<name>A0A1Z4JB29_LEPBY</name>
<proteinExistence type="predicted"/>
<organism evidence="1 2">
    <name type="scientific">Leptolyngbya boryana NIES-2135</name>
    <dbReference type="NCBI Taxonomy" id="1973484"/>
    <lineage>
        <taxon>Bacteria</taxon>
        <taxon>Bacillati</taxon>
        <taxon>Cyanobacteriota</taxon>
        <taxon>Cyanophyceae</taxon>
        <taxon>Leptolyngbyales</taxon>
        <taxon>Leptolyngbyaceae</taxon>
        <taxon>Leptolyngbya group</taxon>
        <taxon>Leptolyngbya</taxon>
    </lineage>
</organism>
<sequence length="171" mass="19330">METIQTEQTPSMPAQPQKEHQWLQKLVGEWTYEIEAMMAPDQPPVKSTGTETVRSLGGLWILAEGQGEMGGCGSATTLMTLGYDPQKQRYVGTWIGSMMTYLWIYDGELDASETALTLNSDGPVMTGEEKLGKYKDVIEFKSDDHRVLTSHMLSDDGQWQQFMTAHYRRKQ</sequence>
<dbReference type="InterPro" id="IPR011473">
    <property type="entry name" value="DUF1579"/>
</dbReference>